<name>A0AAV0THK3_HYABA</name>
<keyword evidence="1" id="KW-0732">Signal</keyword>
<keyword evidence="3" id="KW-1185">Reference proteome</keyword>
<dbReference type="EMBL" id="CANTFL010000362">
    <property type="protein sequence ID" value="CAI5721201.1"/>
    <property type="molecule type" value="Genomic_DNA"/>
</dbReference>
<feature type="signal peptide" evidence="1">
    <location>
        <begin position="1"/>
        <end position="23"/>
    </location>
</feature>
<feature type="chain" id="PRO_5043886107" evidence="1">
    <location>
        <begin position="24"/>
        <end position="417"/>
    </location>
</feature>
<evidence type="ECO:0000313" key="3">
    <source>
        <dbReference type="Proteomes" id="UP001162031"/>
    </source>
</evidence>
<comment type="caution">
    <text evidence="2">The sequence shown here is derived from an EMBL/GenBank/DDBJ whole genome shotgun (WGS) entry which is preliminary data.</text>
</comment>
<evidence type="ECO:0000256" key="1">
    <source>
        <dbReference type="SAM" id="SignalP"/>
    </source>
</evidence>
<protein>
    <submittedName>
        <fullName evidence="2">Uncharacterized protein</fullName>
    </submittedName>
</protein>
<organism evidence="2 3">
    <name type="scientific">Hyaloperonospora brassicae</name>
    <name type="common">Brassica downy mildew</name>
    <name type="synonym">Peronospora brassicae</name>
    <dbReference type="NCBI Taxonomy" id="162125"/>
    <lineage>
        <taxon>Eukaryota</taxon>
        <taxon>Sar</taxon>
        <taxon>Stramenopiles</taxon>
        <taxon>Oomycota</taxon>
        <taxon>Peronosporomycetes</taxon>
        <taxon>Peronosporales</taxon>
        <taxon>Peronosporaceae</taxon>
        <taxon>Hyaloperonospora</taxon>
    </lineage>
</organism>
<dbReference type="PANTHER" id="PTHR33946:SF4">
    <property type="entry name" value="COAGULATION FACTOR XI"/>
    <property type="match status" value="1"/>
</dbReference>
<dbReference type="PANTHER" id="PTHR33946">
    <property type="match status" value="1"/>
</dbReference>
<evidence type="ECO:0000313" key="2">
    <source>
        <dbReference type="EMBL" id="CAI5721201.1"/>
    </source>
</evidence>
<accession>A0AAV0THK3</accession>
<reference evidence="2" key="1">
    <citation type="submission" date="2022-12" db="EMBL/GenBank/DDBJ databases">
        <authorList>
            <person name="Webb A."/>
        </authorList>
    </citation>
    <scope>NUCLEOTIDE SEQUENCE</scope>
    <source>
        <strain evidence="2">Hp1</strain>
    </source>
</reference>
<dbReference type="AlphaFoldDB" id="A0AAV0THK3"/>
<proteinExistence type="predicted"/>
<sequence>MRTASALSLVLSASLVTPNYLAAAGSHCEMLGKYPKVSPSLSVHARGDDSYSETTEDDSFRKVTSLQVRVQGDRPQWNVNTQRFVSSFYDSVGDNVRAPLDTVNMASVEGALKYVQAECINASVVTNCTRKNGVKYVVFYQTTVVQPPASMAYYVNASDEYNFAIEHCPFVPLDGGRCNPNAKGAFPKECNQYIGAAGETKLGFCVGGTLQDNEAIAPYPHNYWFSFPNSCPQQLWDKKTDACRKKYPGGLCPLGVEPDGVTCTFSYEILGYILLDDVVGITSMVNPKTKRKFADYYEFCKAGGVEFSVAIADTNVTLLQGLDFWRSPGDSNANAERSEKVVAAYVDLLETTTSAASVTEGMRPLPTVDELTAINPPCYQNSKICAEAKFGCKRIYRSQICRVCSSSDVGCVVAQRY</sequence>
<gene>
    <name evidence="2" type="ORF">HBR001_LOCUS2576</name>
</gene>
<dbReference type="Proteomes" id="UP001162031">
    <property type="component" value="Unassembled WGS sequence"/>
</dbReference>